<comment type="caution">
    <text evidence="1">The sequence shown here is derived from an EMBL/GenBank/DDBJ whole genome shotgun (WGS) entry which is preliminary data.</text>
</comment>
<dbReference type="EMBL" id="PDJF01000001">
    <property type="protein sequence ID" value="PFG27026.1"/>
    <property type="molecule type" value="Genomic_DNA"/>
</dbReference>
<name>A0A2A9DKY5_9CORY</name>
<protein>
    <submittedName>
        <fullName evidence="1">Uncharacterized protein</fullName>
    </submittedName>
</protein>
<dbReference type="STRING" id="1724.GCA_001044175_01817"/>
<proteinExistence type="predicted"/>
<organism evidence="1 2">
    <name type="scientific">Corynebacterium renale</name>
    <dbReference type="NCBI Taxonomy" id="1724"/>
    <lineage>
        <taxon>Bacteria</taxon>
        <taxon>Bacillati</taxon>
        <taxon>Actinomycetota</taxon>
        <taxon>Actinomycetes</taxon>
        <taxon>Mycobacteriales</taxon>
        <taxon>Corynebacteriaceae</taxon>
        <taxon>Corynebacterium</taxon>
    </lineage>
</organism>
<sequence>MERFGTIYGMANVEKKDHANPSWPAEIPGYGHVVTELTAQFAGASSPYGDDTVLPVPAEKTGYVHPYTRINK</sequence>
<gene>
    <name evidence="1" type="ORF">ATK06_0068</name>
</gene>
<evidence type="ECO:0000313" key="2">
    <source>
        <dbReference type="Proteomes" id="UP000221653"/>
    </source>
</evidence>
<reference evidence="1 2" key="1">
    <citation type="submission" date="2017-10" db="EMBL/GenBank/DDBJ databases">
        <title>Sequencing the genomes of 1000 actinobacteria strains.</title>
        <authorList>
            <person name="Klenk H.-P."/>
        </authorList>
    </citation>
    <scope>NUCLEOTIDE SEQUENCE [LARGE SCALE GENOMIC DNA]</scope>
    <source>
        <strain evidence="1 2">DSM 20688</strain>
    </source>
</reference>
<accession>A0A2A9DKY5</accession>
<evidence type="ECO:0000313" key="1">
    <source>
        <dbReference type="EMBL" id="PFG27026.1"/>
    </source>
</evidence>
<dbReference type="Proteomes" id="UP000221653">
    <property type="component" value="Unassembled WGS sequence"/>
</dbReference>
<keyword evidence="2" id="KW-1185">Reference proteome</keyword>
<dbReference type="AlphaFoldDB" id="A0A2A9DKY5"/>